<keyword evidence="2" id="KW-1185">Reference proteome</keyword>
<dbReference type="AlphaFoldDB" id="A0A9X4KSR9"/>
<reference evidence="1" key="1">
    <citation type="submission" date="2022-10" db="EMBL/GenBank/DDBJ databases">
        <title>Comparative genomic analysis of Cohnella hashimotonis sp. nov., isolated from the International Space Station.</title>
        <authorList>
            <person name="Simpson A."/>
            <person name="Venkateswaran K."/>
        </authorList>
    </citation>
    <scope>NUCLEOTIDE SEQUENCE</scope>
    <source>
        <strain evidence="1">DSM 28161</strain>
    </source>
</reference>
<dbReference type="EMBL" id="JAPDIA010000003">
    <property type="protein sequence ID" value="MDG0810285.1"/>
    <property type="molecule type" value="Genomic_DNA"/>
</dbReference>
<dbReference type="Proteomes" id="UP001153404">
    <property type="component" value="Unassembled WGS sequence"/>
</dbReference>
<sequence length="339" mass="36347">MALGLFDAADRSKSAAVPIATAKLLDEPAFRVRELTYQDANPGAGAWASIAWSDPAGGTVYDGYQIEYPGGQEKIARSSTGRYKLPLQNLDILGEVTVVPYRKDGVFDYSASARVQTYDDISDEAPSWINVGDVNSASAPVSDIHFKPVLSGGKTRASGELSWYDAKSSTTVSYVVYGADEAGKPIQPLVDVTNDYPFDGRAIRVTLPEFKLAGVANVAVVAIRDDGHSAAAFVPVGGDPDPLFVDTDAAKGEIGGTVYVTPRFPDYGATLHFVDEWQQPIGDTLDTVVGESRYFEIPAGTAIPEGAWKLAIYDNGGLEGSEFEKPPQYLAFEDKTEEN</sequence>
<dbReference type="RefSeq" id="WP_277532034.1">
    <property type="nucleotide sequence ID" value="NZ_JAPDIA010000003.1"/>
</dbReference>
<evidence type="ECO:0000313" key="2">
    <source>
        <dbReference type="Proteomes" id="UP001153404"/>
    </source>
</evidence>
<gene>
    <name evidence="1" type="ORF">OMP40_13730</name>
</gene>
<name>A0A9X4KSR9_9BACL</name>
<protein>
    <submittedName>
        <fullName evidence="1">Uncharacterized protein</fullName>
    </submittedName>
</protein>
<proteinExistence type="predicted"/>
<organism evidence="1 2">
    <name type="scientific">Cohnella rhizosphaerae</name>
    <dbReference type="NCBI Taxonomy" id="1457232"/>
    <lineage>
        <taxon>Bacteria</taxon>
        <taxon>Bacillati</taxon>
        <taxon>Bacillota</taxon>
        <taxon>Bacilli</taxon>
        <taxon>Bacillales</taxon>
        <taxon>Paenibacillaceae</taxon>
        <taxon>Cohnella</taxon>
    </lineage>
</organism>
<comment type="caution">
    <text evidence="1">The sequence shown here is derived from an EMBL/GenBank/DDBJ whole genome shotgun (WGS) entry which is preliminary data.</text>
</comment>
<evidence type="ECO:0000313" key="1">
    <source>
        <dbReference type="EMBL" id="MDG0810285.1"/>
    </source>
</evidence>
<accession>A0A9X4KSR9</accession>